<reference evidence="1 2" key="1">
    <citation type="submission" date="2019-04" db="EMBL/GenBank/DDBJ databases">
        <title>Lysinibacillus genome sequencing.</title>
        <authorList>
            <person name="Dunlap C."/>
        </authorList>
    </citation>
    <scope>NUCLEOTIDE SEQUENCE [LARGE SCALE GENOMIC DNA]</scope>
    <source>
        <strain evidence="1 2">NBRC 109424</strain>
    </source>
</reference>
<protein>
    <recommendedName>
        <fullName evidence="3">PD(D/E)XK endonuclease domain-containing protein</fullName>
    </recommendedName>
</protein>
<organism evidence="1 2">
    <name type="scientific">Lysinibacillus varians</name>
    <dbReference type="NCBI Taxonomy" id="1145276"/>
    <lineage>
        <taxon>Bacteria</taxon>
        <taxon>Bacillati</taxon>
        <taxon>Bacillota</taxon>
        <taxon>Bacilli</taxon>
        <taxon>Bacillales</taxon>
        <taxon>Bacillaceae</taxon>
        <taxon>Lysinibacillus</taxon>
    </lineage>
</organism>
<evidence type="ECO:0000313" key="1">
    <source>
        <dbReference type="EMBL" id="TKI66449.1"/>
    </source>
</evidence>
<keyword evidence="2" id="KW-1185">Reference proteome</keyword>
<dbReference type="Gene3D" id="3.40.1350.10">
    <property type="match status" value="1"/>
</dbReference>
<evidence type="ECO:0008006" key="3">
    <source>
        <dbReference type="Google" id="ProtNLM"/>
    </source>
</evidence>
<name>A0ABY2TDT9_9BACI</name>
<evidence type="ECO:0000313" key="2">
    <source>
        <dbReference type="Proteomes" id="UP000308539"/>
    </source>
</evidence>
<proteinExistence type="predicted"/>
<comment type="caution">
    <text evidence="1">The sequence shown here is derived from an EMBL/GenBank/DDBJ whole genome shotgun (WGS) entry which is preliminary data.</text>
</comment>
<dbReference type="EMBL" id="SZPV01000011">
    <property type="protein sequence ID" value="TKI66449.1"/>
    <property type="molecule type" value="Genomic_DNA"/>
</dbReference>
<gene>
    <name evidence="1" type="ORF">FC752_04175</name>
</gene>
<dbReference type="Proteomes" id="UP000308539">
    <property type="component" value="Unassembled WGS sequence"/>
</dbReference>
<accession>A0ABY2TDT9</accession>
<dbReference type="InterPro" id="IPR011856">
    <property type="entry name" value="tRNA_endonuc-like_dom_sf"/>
</dbReference>
<sequence>MILKILSRKQSGSLAESLVFAKLISLGHTVRFATVNQSGFDLILLNPYKKVEVKHIQRVGNSSKDSFILKKTQTQANSFDNLILLISDCTSSKGITNFEYYIFTNKEIQNMINSKSSTSGNYTFNLSNNGLSLSSTPLASFKNQWDKV</sequence>